<dbReference type="GO" id="GO:0046872">
    <property type="term" value="F:metal ion binding"/>
    <property type="evidence" value="ECO:0007669"/>
    <property type="project" value="InterPro"/>
</dbReference>
<gene>
    <name evidence="5" type="ORF">Cha6605_2823</name>
</gene>
<dbReference type="OrthoDB" id="9813261at2"/>
<dbReference type="Gene3D" id="3.30.1490.20">
    <property type="entry name" value="ATP-grasp fold, A domain"/>
    <property type="match status" value="1"/>
</dbReference>
<dbReference type="eggNOG" id="COG1181">
    <property type="taxonomic scope" value="Bacteria"/>
</dbReference>
<keyword evidence="6" id="KW-1185">Reference proteome</keyword>
<name>K9UI36_CHAP6</name>
<keyword evidence="2 5" id="KW-0436">Ligase</keyword>
<dbReference type="Pfam" id="PF07478">
    <property type="entry name" value="Dala_Dala_lig_C"/>
    <property type="match status" value="1"/>
</dbReference>
<dbReference type="KEGG" id="cmp:Cha6605_2823"/>
<dbReference type="Gene3D" id="3.40.50.20">
    <property type="match status" value="1"/>
</dbReference>
<comment type="similarity">
    <text evidence="1">Belongs to the D-alanine--D-alanine ligase family.</text>
</comment>
<dbReference type="InterPro" id="IPR011095">
    <property type="entry name" value="Dala_Dala_lig_C"/>
</dbReference>
<dbReference type="SUPFAM" id="SSF56059">
    <property type="entry name" value="Glutathione synthetase ATP-binding domain-like"/>
    <property type="match status" value="1"/>
</dbReference>
<dbReference type="InterPro" id="IPR011761">
    <property type="entry name" value="ATP-grasp"/>
</dbReference>
<evidence type="ECO:0000259" key="4">
    <source>
        <dbReference type="PROSITE" id="PS50975"/>
    </source>
</evidence>
<evidence type="ECO:0000256" key="3">
    <source>
        <dbReference type="PROSITE-ProRule" id="PRU00409"/>
    </source>
</evidence>
<dbReference type="AlphaFoldDB" id="K9UI36"/>
<evidence type="ECO:0000256" key="1">
    <source>
        <dbReference type="ARBA" id="ARBA00010871"/>
    </source>
</evidence>
<dbReference type="PANTHER" id="PTHR23132:SF23">
    <property type="entry name" value="D-ALANINE--D-ALANINE LIGASE B"/>
    <property type="match status" value="1"/>
</dbReference>
<dbReference type="Proteomes" id="UP000010366">
    <property type="component" value="Chromosome"/>
</dbReference>
<dbReference type="PATRIC" id="fig|1173020.3.peg.3221"/>
<keyword evidence="3" id="KW-0067">ATP-binding</keyword>
<dbReference type="EMBL" id="CP003600">
    <property type="protein sequence ID" value="AFY93859.1"/>
    <property type="molecule type" value="Genomic_DNA"/>
</dbReference>
<protein>
    <submittedName>
        <fullName evidence="5">ATP-grasp enzyme, D-alanine-D-alanine ligase</fullName>
    </submittedName>
</protein>
<dbReference type="PANTHER" id="PTHR23132">
    <property type="entry name" value="D-ALANINE--D-ALANINE LIGASE"/>
    <property type="match status" value="1"/>
</dbReference>
<proteinExistence type="inferred from homology"/>
<sequence>MGLRVLHLVGSAVSEFYGDLSRLYAQDCLESTANVQLYEFHIAYITPDRQWRFPADLSREAIALASPMSVAEAVRVLTTLQIDVMVPQMFCIPGMTYYRALFDLLDIPYLGNTPDLMALTANKAKARSIVAAAGVSVPPGELLRIGNRAEPVRIKIDPPAAIKPVDADNSLGVTLVRNRAEYDSALKTAFNYADEVLVETFIELGREVRCGIIDRDGELVCLPLEEYGMDKEHQPIRRYEDKLGQNKNGDLYMVAKDITRSWIVDPDDPITARVWDAAKKCHIALGCRHYSLFDFRIDPSGQPWFLEAGLYCSFASKSVISMMATAADISLEKLFQISVNKALLDCHSDRLR</sequence>
<feature type="domain" description="ATP-grasp" evidence="4">
    <location>
        <begin position="127"/>
        <end position="340"/>
    </location>
</feature>
<reference evidence="5 6" key="1">
    <citation type="submission" date="2012-05" db="EMBL/GenBank/DDBJ databases">
        <title>Finished chromosome of genome of Chamaesiphon sp. PCC 6605.</title>
        <authorList>
            <consortium name="US DOE Joint Genome Institute"/>
            <person name="Gugger M."/>
            <person name="Coursin T."/>
            <person name="Rippka R."/>
            <person name="Tandeau De Marsac N."/>
            <person name="Huntemann M."/>
            <person name="Wei C.-L."/>
            <person name="Han J."/>
            <person name="Detter J.C."/>
            <person name="Han C."/>
            <person name="Tapia R."/>
            <person name="Chen A."/>
            <person name="Kyrpides N."/>
            <person name="Mavromatis K."/>
            <person name="Markowitz V."/>
            <person name="Szeto E."/>
            <person name="Ivanova N."/>
            <person name="Pagani I."/>
            <person name="Pati A."/>
            <person name="Goodwin L."/>
            <person name="Nordberg H.P."/>
            <person name="Cantor M.N."/>
            <person name="Hua S.X."/>
            <person name="Woyke T."/>
            <person name="Kerfeld C.A."/>
        </authorList>
    </citation>
    <scope>NUCLEOTIDE SEQUENCE [LARGE SCALE GENOMIC DNA]</scope>
    <source>
        <strain evidence="6">ATCC 27169 / PCC 6605</strain>
    </source>
</reference>
<evidence type="ECO:0000313" key="6">
    <source>
        <dbReference type="Proteomes" id="UP000010366"/>
    </source>
</evidence>
<evidence type="ECO:0000313" key="5">
    <source>
        <dbReference type="EMBL" id="AFY93859.1"/>
    </source>
</evidence>
<dbReference type="PROSITE" id="PS50975">
    <property type="entry name" value="ATP_GRASP"/>
    <property type="match status" value="1"/>
</dbReference>
<dbReference type="Gene3D" id="3.30.470.20">
    <property type="entry name" value="ATP-grasp fold, B domain"/>
    <property type="match status" value="1"/>
</dbReference>
<keyword evidence="3" id="KW-0547">Nucleotide-binding</keyword>
<accession>K9UI36</accession>
<dbReference type="STRING" id="1173020.Cha6605_2823"/>
<evidence type="ECO:0000256" key="2">
    <source>
        <dbReference type="ARBA" id="ARBA00022598"/>
    </source>
</evidence>
<dbReference type="HOGENOM" id="CLU_796548_0_0_3"/>
<dbReference type="GO" id="GO:0005524">
    <property type="term" value="F:ATP binding"/>
    <property type="evidence" value="ECO:0007669"/>
    <property type="project" value="UniProtKB-UniRule"/>
</dbReference>
<dbReference type="InterPro" id="IPR013815">
    <property type="entry name" value="ATP_grasp_subdomain_1"/>
</dbReference>
<organism evidence="5 6">
    <name type="scientific">Chamaesiphon minutus (strain ATCC 27169 / PCC 6605)</name>
    <dbReference type="NCBI Taxonomy" id="1173020"/>
    <lineage>
        <taxon>Bacteria</taxon>
        <taxon>Bacillati</taxon>
        <taxon>Cyanobacteriota</taxon>
        <taxon>Cyanophyceae</taxon>
        <taxon>Gomontiellales</taxon>
        <taxon>Chamaesiphonaceae</taxon>
        <taxon>Chamaesiphon</taxon>
    </lineage>
</organism>
<dbReference type="GO" id="GO:0008716">
    <property type="term" value="F:D-alanine-D-alanine ligase activity"/>
    <property type="evidence" value="ECO:0007669"/>
    <property type="project" value="InterPro"/>
</dbReference>
<dbReference type="RefSeq" id="WP_015160004.1">
    <property type="nucleotide sequence ID" value="NC_019697.1"/>
</dbReference>